<dbReference type="InterPro" id="IPR052524">
    <property type="entry name" value="MFS_Cyanate_Porter"/>
</dbReference>
<gene>
    <name evidence="2" type="ORF">SAMN05216574_11844</name>
</gene>
<feature type="transmembrane region" description="Helical" evidence="1">
    <location>
        <begin position="232"/>
        <end position="252"/>
    </location>
</feature>
<keyword evidence="1" id="KW-1133">Transmembrane helix</keyword>
<feature type="transmembrane region" description="Helical" evidence="1">
    <location>
        <begin position="115"/>
        <end position="140"/>
    </location>
</feature>
<feature type="transmembrane region" description="Helical" evidence="1">
    <location>
        <begin position="264"/>
        <end position="282"/>
    </location>
</feature>
<keyword evidence="3" id="KW-1185">Reference proteome</keyword>
<dbReference type="GO" id="GO:0022857">
    <property type="term" value="F:transmembrane transporter activity"/>
    <property type="evidence" value="ECO:0007669"/>
    <property type="project" value="InterPro"/>
</dbReference>
<accession>A0A1I2JVV5</accession>
<protein>
    <submittedName>
        <fullName evidence="2">MFS transporter, CP family, cyanate transporter</fullName>
    </submittedName>
</protein>
<sequence length="440" mass="44401">MQEPAAPQASHTRPGPLQRGRTRFATALLVAAIVAVALNQRPAVVAVAPILRDLRADTGLSSALAGLLTTLPVLCFGAFAPVAPRLARRIGLETAVGLSLGLLAAGIALRLLPPVALLFAGSLVAGAAIALANVLLPAYVKREFRRPGAVMGLYSASLNIGAAAGAALTIPLAGALGVDWRWALGTWLLLALAALALWLPVAGTGRDRRTNAPLAEGEGSWSLLRQPLARQVTAYIGLQSVQFYSVAAWLPTLLADAGVPVSEGGLLLGLANVVGAVGALVAPAQAGRMRTQRPLILAVAVAYLVGLGGLLADPAGATLVWVAAFGLAQGGGFALALTLIVLRSPTPLVAARLGGVAQCLGYLLAALGPLVLGALHDGTRGWSWPLAVLLVALVPMTWAGWGAARATVLDVVPADGVTAAAPEGARTPAASADRAGPAGR</sequence>
<feature type="transmembrane region" description="Helical" evidence="1">
    <location>
        <begin position="318"/>
        <end position="342"/>
    </location>
</feature>
<proteinExistence type="predicted"/>
<dbReference type="Gene3D" id="1.20.1250.20">
    <property type="entry name" value="MFS general substrate transporter like domains"/>
    <property type="match status" value="1"/>
</dbReference>
<feature type="transmembrane region" description="Helical" evidence="1">
    <location>
        <begin position="294"/>
        <end position="312"/>
    </location>
</feature>
<feature type="transmembrane region" description="Helical" evidence="1">
    <location>
        <begin position="27"/>
        <end position="51"/>
    </location>
</feature>
<dbReference type="AlphaFoldDB" id="A0A1I2JVV5"/>
<evidence type="ECO:0000313" key="2">
    <source>
        <dbReference type="EMBL" id="SFF58965.1"/>
    </source>
</evidence>
<feature type="transmembrane region" description="Helical" evidence="1">
    <location>
        <begin position="63"/>
        <end position="83"/>
    </location>
</feature>
<dbReference type="RefSeq" id="WP_092202294.1">
    <property type="nucleotide sequence ID" value="NZ_FOND01000018.1"/>
</dbReference>
<keyword evidence="1" id="KW-0812">Transmembrane</keyword>
<feature type="transmembrane region" description="Helical" evidence="1">
    <location>
        <begin position="382"/>
        <end position="401"/>
    </location>
</feature>
<feature type="transmembrane region" description="Helical" evidence="1">
    <location>
        <begin position="90"/>
        <end position="109"/>
    </location>
</feature>
<evidence type="ECO:0000313" key="3">
    <source>
        <dbReference type="Proteomes" id="UP000198589"/>
    </source>
</evidence>
<organism evidence="2 3">
    <name type="scientific">Blastococcus tunisiensis</name>
    <dbReference type="NCBI Taxonomy" id="1798228"/>
    <lineage>
        <taxon>Bacteria</taxon>
        <taxon>Bacillati</taxon>
        <taxon>Actinomycetota</taxon>
        <taxon>Actinomycetes</taxon>
        <taxon>Geodermatophilales</taxon>
        <taxon>Geodermatophilaceae</taxon>
        <taxon>Blastococcus</taxon>
    </lineage>
</organism>
<reference evidence="3" key="1">
    <citation type="submission" date="2016-10" db="EMBL/GenBank/DDBJ databases">
        <authorList>
            <person name="Varghese N."/>
            <person name="Submissions S."/>
        </authorList>
    </citation>
    <scope>NUCLEOTIDE SEQUENCE [LARGE SCALE GENOMIC DNA]</scope>
    <source>
        <strain evidence="3">DSM 46838</strain>
    </source>
</reference>
<dbReference type="Pfam" id="PF07690">
    <property type="entry name" value="MFS_1"/>
    <property type="match status" value="1"/>
</dbReference>
<dbReference type="CDD" id="cd17339">
    <property type="entry name" value="MFS_NIMT_CynX_like"/>
    <property type="match status" value="1"/>
</dbReference>
<keyword evidence="1" id="KW-0472">Membrane</keyword>
<dbReference type="Proteomes" id="UP000198589">
    <property type="component" value="Unassembled WGS sequence"/>
</dbReference>
<feature type="transmembrane region" description="Helical" evidence="1">
    <location>
        <begin position="180"/>
        <end position="199"/>
    </location>
</feature>
<name>A0A1I2JVV5_9ACTN</name>
<dbReference type="OrthoDB" id="5317164at2"/>
<dbReference type="EMBL" id="FOND01000018">
    <property type="protein sequence ID" value="SFF58965.1"/>
    <property type="molecule type" value="Genomic_DNA"/>
</dbReference>
<feature type="transmembrane region" description="Helical" evidence="1">
    <location>
        <begin position="354"/>
        <end position="376"/>
    </location>
</feature>
<evidence type="ECO:0000256" key="1">
    <source>
        <dbReference type="SAM" id="Phobius"/>
    </source>
</evidence>
<feature type="transmembrane region" description="Helical" evidence="1">
    <location>
        <begin position="152"/>
        <end position="174"/>
    </location>
</feature>
<dbReference type="PANTHER" id="PTHR23523:SF2">
    <property type="entry name" value="2-NITROIMIDAZOLE TRANSPORTER"/>
    <property type="match status" value="1"/>
</dbReference>
<dbReference type="InterPro" id="IPR011701">
    <property type="entry name" value="MFS"/>
</dbReference>
<dbReference type="SUPFAM" id="SSF103473">
    <property type="entry name" value="MFS general substrate transporter"/>
    <property type="match status" value="1"/>
</dbReference>
<dbReference type="InterPro" id="IPR036259">
    <property type="entry name" value="MFS_trans_sf"/>
</dbReference>
<dbReference type="STRING" id="1798228.SAMN05216574_11844"/>
<dbReference type="PANTHER" id="PTHR23523">
    <property type="match status" value="1"/>
</dbReference>